<keyword evidence="3" id="KW-0813">Transport</keyword>
<comment type="caution">
    <text evidence="9">The sequence shown here is derived from an EMBL/GenBank/DDBJ whole genome shotgun (WGS) entry which is preliminary data.</text>
</comment>
<feature type="transmembrane region" description="Helical" evidence="8">
    <location>
        <begin position="160"/>
        <end position="179"/>
    </location>
</feature>
<evidence type="ECO:0000256" key="3">
    <source>
        <dbReference type="ARBA" id="ARBA00022448"/>
    </source>
</evidence>
<keyword evidence="10" id="KW-1185">Reference proteome</keyword>
<evidence type="ECO:0000256" key="6">
    <source>
        <dbReference type="ARBA" id="ARBA00022989"/>
    </source>
</evidence>
<feature type="transmembrane region" description="Helical" evidence="8">
    <location>
        <begin position="130"/>
        <end position="148"/>
    </location>
</feature>
<dbReference type="SUPFAM" id="SSF81345">
    <property type="entry name" value="ABC transporter involved in vitamin B12 uptake, BtuC"/>
    <property type="match status" value="1"/>
</dbReference>
<reference evidence="9 10" key="1">
    <citation type="submission" date="2019-01" db="EMBL/GenBank/DDBJ databases">
        <title>Chengkuizengella sp. nov., isolated from deep-sea sediment of East Pacific Ocean.</title>
        <authorList>
            <person name="Yang J."/>
            <person name="Lai Q."/>
            <person name="Shao Z."/>
        </authorList>
    </citation>
    <scope>NUCLEOTIDE SEQUENCE [LARGE SCALE GENOMIC DNA]</scope>
    <source>
        <strain evidence="9 10">YPA3-1-1</strain>
    </source>
</reference>
<evidence type="ECO:0000256" key="4">
    <source>
        <dbReference type="ARBA" id="ARBA00022475"/>
    </source>
</evidence>
<comment type="subcellular location">
    <subcellularLocation>
        <location evidence="1">Cell membrane</location>
        <topology evidence="1">Multi-pass membrane protein</topology>
    </subcellularLocation>
</comment>
<accession>A0A6N9Q642</accession>
<dbReference type="GO" id="GO:0005886">
    <property type="term" value="C:plasma membrane"/>
    <property type="evidence" value="ECO:0007669"/>
    <property type="project" value="UniProtKB-SubCell"/>
</dbReference>
<dbReference type="OrthoDB" id="9811721at2"/>
<dbReference type="CDD" id="cd06550">
    <property type="entry name" value="TM_ABC_iron-siderophores_like"/>
    <property type="match status" value="1"/>
</dbReference>
<keyword evidence="6 8" id="KW-1133">Transmembrane helix</keyword>
<sequence length="346" mass="37658">MKHKLLLWGGAGILLLLLSIVVSLSMGSAHIPLLQVWRILLHQLPLVGQHISVDWPISSEKIILEVRFPRIILGILVGACLSLAGTGFQGVLRNPLADPFTLGVATGASVGAAFLILFGIQFLWLGQWTVPIVAFLSGILSLLFVFKLAGIQGKFRVETVILSGVVVQAFLGSIVSFMITLSDDVINRIVFWLMGSLALRGWEFSIILFPYLFIGFIVLLGYGRVLNLFALGERQAAHLGVNVDRSKWIVLIFSTLISAAAVSVAGVIGFVGLIVPHLIRLLVGPDYRLILPLSVLFGAIYVLWADTIARMLLNPQEIPLGVITAFIGAPFFAYLLSKNKKMTDHS</sequence>
<dbReference type="GO" id="GO:0022857">
    <property type="term" value="F:transmembrane transporter activity"/>
    <property type="evidence" value="ECO:0007669"/>
    <property type="project" value="InterPro"/>
</dbReference>
<keyword evidence="7 8" id="KW-0472">Membrane</keyword>
<feature type="transmembrane region" description="Helical" evidence="8">
    <location>
        <begin position="318"/>
        <end position="336"/>
    </location>
</feature>
<name>A0A6N9Q642_9BACL</name>
<evidence type="ECO:0000313" key="10">
    <source>
        <dbReference type="Proteomes" id="UP000448943"/>
    </source>
</evidence>
<evidence type="ECO:0000256" key="5">
    <source>
        <dbReference type="ARBA" id="ARBA00022692"/>
    </source>
</evidence>
<dbReference type="Pfam" id="PF01032">
    <property type="entry name" value="FecCD"/>
    <property type="match status" value="1"/>
</dbReference>
<dbReference type="FunFam" id="1.10.3470.10:FF:000001">
    <property type="entry name" value="Vitamin B12 ABC transporter permease BtuC"/>
    <property type="match status" value="1"/>
</dbReference>
<dbReference type="EMBL" id="SIJB01000030">
    <property type="protein sequence ID" value="NBI30240.1"/>
    <property type="molecule type" value="Genomic_DNA"/>
</dbReference>
<dbReference type="InterPro" id="IPR000522">
    <property type="entry name" value="ABC_transptr_permease_BtuC"/>
</dbReference>
<dbReference type="RefSeq" id="WP_160647048.1">
    <property type="nucleotide sequence ID" value="NZ_SIJB01000030.1"/>
</dbReference>
<dbReference type="AlphaFoldDB" id="A0A6N9Q642"/>
<dbReference type="Proteomes" id="UP000448943">
    <property type="component" value="Unassembled WGS sequence"/>
</dbReference>
<comment type="similarity">
    <text evidence="2">Belongs to the binding-protein-dependent transport system permease family. FecCD subfamily.</text>
</comment>
<evidence type="ECO:0000256" key="1">
    <source>
        <dbReference type="ARBA" id="ARBA00004651"/>
    </source>
</evidence>
<evidence type="ECO:0000313" key="9">
    <source>
        <dbReference type="EMBL" id="NBI30240.1"/>
    </source>
</evidence>
<proteinExistence type="inferred from homology"/>
<organism evidence="9 10">
    <name type="scientific">Chengkuizengella marina</name>
    <dbReference type="NCBI Taxonomy" id="2507566"/>
    <lineage>
        <taxon>Bacteria</taxon>
        <taxon>Bacillati</taxon>
        <taxon>Bacillota</taxon>
        <taxon>Bacilli</taxon>
        <taxon>Bacillales</taxon>
        <taxon>Paenibacillaceae</taxon>
        <taxon>Chengkuizengella</taxon>
    </lineage>
</organism>
<dbReference type="PANTHER" id="PTHR30472">
    <property type="entry name" value="FERRIC ENTEROBACTIN TRANSPORT SYSTEM PERMEASE PROTEIN"/>
    <property type="match status" value="1"/>
</dbReference>
<feature type="transmembrane region" description="Helical" evidence="8">
    <location>
        <begin position="68"/>
        <end position="88"/>
    </location>
</feature>
<protein>
    <submittedName>
        <fullName evidence="9">Iron ABC transporter permease</fullName>
    </submittedName>
</protein>
<dbReference type="Gene3D" id="1.10.3470.10">
    <property type="entry name" value="ABC transporter involved in vitamin B12 uptake, BtuC"/>
    <property type="match status" value="1"/>
</dbReference>
<feature type="transmembrane region" description="Helical" evidence="8">
    <location>
        <begin position="209"/>
        <end position="229"/>
    </location>
</feature>
<gene>
    <name evidence="9" type="ORF">ERL59_14920</name>
</gene>
<dbReference type="PANTHER" id="PTHR30472:SF25">
    <property type="entry name" value="ABC TRANSPORTER PERMEASE PROTEIN MJ0876-RELATED"/>
    <property type="match status" value="1"/>
</dbReference>
<feature type="transmembrane region" description="Helical" evidence="8">
    <location>
        <begin position="100"/>
        <end position="124"/>
    </location>
</feature>
<keyword evidence="5 8" id="KW-0812">Transmembrane</keyword>
<evidence type="ECO:0000256" key="2">
    <source>
        <dbReference type="ARBA" id="ARBA00007935"/>
    </source>
</evidence>
<feature type="transmembrane region" description="Helical" evidence="8">
    <location>
        <begin position="287"/>
        <end position="306"/>
    </location>
</feature>
<dbReference type="InterPro" id="IPR037294">
    <property type="entry name" value="ABC_BtuC-like"/>
</dbReference>
<evidence type="ECO:0000256" key="8">
    <source>
        <dbReference type="SAM" id="Phobius"/>
    </source>
</evidence>
<evidence type="ECO:0000256" key="7">
    <source>
        <dbReference type="ARBA" id="ARBA00023136"/>
    </source>
</evidence>
<feature type="transmembrane region" description="Helical" evidence="8">
    <location>
        <begin position="249"/>
        <end position="275"/>
    </location>
</feature>
<keyword evidence="4" id="KW-1003">Cell membrane</keyword>
<dbReference type="GO" id="GO:0033214">
    <property type="term" value="P:siderophore-iron import into cell"/>
    <property type="evidence" value="ECO:0007669"/>
    <property type="project" value="TreeGrafter"/>
</dbReference>